<dbReference type="Pfam" id="PF05065">
    <property type="entry name" value="Phage_capsid"/>
    <property type="match status" value="1"/>
</dbReference>
<name>A0A1Q5STV0_9BACL</name>
<comment type="caution">
    <text evidence="4">The sequence shown here is derived from an EMBL/GenBank/DDBJ whole genome shotgun (WGS) entry which is preliminary data.</text>
</comment>
<dbReference type="AlphaFoldDB" id="A0A1Q5STV0"/>
<accession>A0A1Q5STV0</accession>
<feature type="coiled-coil region" evidence="2">
    <location>
        <begin position="2"/>
        <end position="55"/>
    </location>
</feature>
<comment type="subcellular location">
    <subcellularLocation>
        <location evidence="1">Virion</location>
    </subcellularLocation>
</comment>
<organism evidence="4 5">
    <name type="scientific">Geobacillus proteiniphilus</name>
    <dbReference type="NCBI Taxonomy" id="860353"/>
    <lineage>
        <taxon>Bacteria</taxon>
        <taxon>Bacillati</taxon>
        <taxon>Bacillota</taxon>
        <taxon>Bacilli</taxon>
        <taxon>Bacillales</taxon>
        <taxon>Anoxybacillaceae</taxon>
        <taxon>Geobacillus</taxon>
    </lineage>
</organism>
<protein>
    <submittedName>
        <fullName evidence="4">Phage capsid protein</fullName>
    </submittedName>
</protein>
<evidence type="ECO:0000259" key="3">
    <source>
        <dbReference type="Pfam" id="PF05065"/>
    </source>
</evidence>
<dbReference type="RefSeq" id="WP_074044204.1">
    <property type="nucleotide sequence ID" value="NZ_MQMG01000038.1"/>
</dbReference>
<dbReference type="SUPFAM" id="SSF56563">
    <property type="entry name" value="Major capsid protein gp5"/>
    <property type="match status" value="1"/>
</dbReference>
<evidence type="ECO:0000256" key="1">
    <source>
        <dbReference type="ARBA" id="ARBA00004328"/>
    </source>
</evidence>
<evidence type="ECO:0000313" key="4">
    <source>
        <dbReference type="EMBL" id="OKO91429.1"/>
    </source>
</evidence>
<reference evidence="5" key="2">
    <citation type="submission" date="2017-01" db="EMBL/GenBank/DDBJ databases">
        <title>Genome sequencing and annotation of Geobacillus sp. 1017, a Hydrocarbon-Oxidizing Thermophilic Bacterium Isolated from a Heavy Oil Reservoir (China).</title>
        <authorList>
            <person name="Kadnikov V.V."/>
            <person name="Mardanov A.V."/>
            <person name="Poltaraus A.B."/>
            <person name="Sokolova D.S."/>
            <person name="Semenova E.M."/>
            <person name="Ravin N.V."/>
            <person name="Tourova T.P."/>
            <person name="Nazina T.N."/>
        </authorList>
    </citation>
    <scope>NUCLEOTIDE SEQUENCE [LARGE SCALE GENOMIC DNA]</scope>
    <source>
        <strain evidence="5">1017</strain>
    </source>
</reference>
<sequence length="398" mass="44994">MGKELREMLQKLEQMKAEVRTLLAEDKVDEAEKRMEEVRALQKKIEVQRQLEEEERGGLGLGGAYSASNETRAVTKEDAELEQEYRQIFMKAIRRRPVSSDERSIIAEYEKRAVMNEGGTNPAITDGDSSLIVPKDIQTRINEIMRAQNDLSQYVRVEEVTTLSGSRVLEKDETMTPFALIDEYGVLPETDNPKFVAVSYSVKKRGGILPITNELLADSDQNIINYITRWIGKKAVVTRNKLITDLLLTMTPKDLADLKVVKKVFNVDLDPAISLSSIVLTNQDGYNWLDSQQDTNGRFLLQDDITQPGRKLLFGRPVVVCSNRYLPSITGTTNKAPIFIGNLEELIVLFSRRFFELAATKEGGDAFKRDTTDLRTIMRDDIKFWDTGAAVYGQLTLS</sequence>
<keyword evidence="2" id="KW-0175">Coiled coil</keyword>
<dbReference type="EMBL" id="MQMG01000038">
    <property type="protein sequence ID" value="OKO91429.1"/>
    <property type="molecule type" value="Genomic_DNA"/>
</dbReference>
<evidence type="ECO:0000256" key="2">
    <source>
        <dbReference type="SAM" id="Coils"/>
    </source>
</evidence>
<dbReference type="NCBIfam" id="TIGR01554">
    <property type="entry name" value="major_cap_HK97"/>
    <property type="match status" value="1"/>
</dbReference>
<dbReference type="InterPro" id="IPR054612">
    <property type="entry name" value="Phage_capsid-like_C"/>
</dbReference>
<dbReference type="Proteomes" id="UP000186030">
    <property type="component" value="Unassembled WGS sequence"/>
</dbReference>
<reference evidence="4 5" key="1">
    <citation type="submission" date="2016-11" db="EMBL/GenBank/DDBJ databases">
        <authorList>
            <person name="Kadnikov V."/>
            <person name="Nazina T."/>
        </authorList>
    </citation>
    <scope>NUCLEOTIDE SEQUENCE [LARGE SCALE GENOMIC DNA]</scope>
    <source>
        <strain evidence="4 5">1017</strain>
    </source>
</reference>
<evidence type="ECO:0000313" key="5">
    <source>
        <dbReference type="Proteomes" id="UP000186030"/>
    </source>
</evidence>
<gene>
    <name evidence="4" type="ORF">BRO54_2706</name>
</gene>
<proteinExistence type="predicted"/>
<dbReference type="InterPro" id="IPR024455">
    <property type="entry name" value="Phage_capsid"/>
</dbReference>
<feature type="domain" description="Phage capsid-like C-terminal" evidence="3">
    <location>
        <begin position="132"/>
        <end position="394"/>
    </location>
</feature>